<organism evidence="2 3">
    <name type="scientific">Centaurea solstitialis</name>
    <name type="common">yellow star-thistle</name>
    <dbReference type="NCBI Taxonomy" id="347529"/>
    <lineage>
        <taxon>Eukaryota</taxon>
        <taxon>Viridiplantae</taxon>
        <taxon>Streptophyta</taxon>
        <taxon>Embryophyta</taxon>
        <taxon>Tracheophyta</taxon>
        <taxon>Spermatophyta</taxon>
        <taxon>Magnoliopsida</taxon>
        <taxon>eudicotyledons</taxon>
        <taxon>Gunneridae</taxon>
        <taxon>Pentapetalae</taxon>
        <taxon>asterids</taxon>
        <taxon>campanulids</taxon>
        <taxon>Asterales</taxon>
        <taxon>Asteraceae</taxon>
        <taxon>Carduoideae</taxon>
        <taxon>Cardueae</taxon>
        <taxon>Centaureinae</taxon>
        <taxon>Centaurea</taxon>
    </lineage>
</organism>
<proteinExistence type="predicted"/>
<name>A0AA38SM35_9ASTR</name>
<evidence type="ECO:0000313" key="2">
    <source>
        <dbReference type="EMBL" id="KAJ9541368.1"/>
    </source>
</evidence>
<gene>
    <name evidence="2" type="ORF">OSB04_027874</name>
</gene>
<sequence length="199" mass="23015">MGVKVMLRISPWKGIARFGKRCKLNQRYVGHFVVVARAAVVAYRLKLPAEPSERVGVVTSLHHSIPPSSTIKLDSINTSLLNFREIREKIRDKLERKPRGIGGLRRCKRGLAVVIARRCRKVKVPLSLMSRDVISFRYITFKERMLVSNRYHPWRWCGSGAVVVQRWLAVVTIDRYETAKVRRLKVVRTPLHSDVRVQH</sequence>
<dbReference type="Pfam" id="PF24626">
    <property type="entry name" value="SH3_Tf2-1"/>
    <property type="match status" value="1"/>
</dbReference>
<dbReference type="Proteomes" id="UP001172457">
    <property type="component" value="Chromosome 7"/>
</dbReference>
<dbReference type="InterPro" id="IPR056924">
    <property type="entry name" value="SH3_Tf2-1"/>
</dbReference>
<reference evidence="2" key="1">
    <citation type="submission" date="2023-03" db="EMBL/GenBank/DDBJ databases">
        <title>Chromosome-scale reference genome and RAD-based genetic map of yellow starthistle (Centaurea solstitialis) reveal putative structural variation and QTLs associated with invader traits.</title>
        <authorList>
            <person name="Reatini B."/>
            <person name="Cang F.A."/>
            <person name="Jiang Q."/>
            <person name="Mckibben M.T.W."/>
            <person name="Barker M.S."/>
            <person name="Rieseberg L.H."/>
            <person name="Dlugosch K.M."/>
        </authorList>
    </citation>
    <scope>NUCLEOTIDE SEQUENCE</scope>
    <source>
        <strain evidence="2">CAN-66</strain>
        <tissue evidence="2">Leaf</tissue>
    </source>
</reference>
<comment type="caution">
    <text evidence="2">The sequence shown here is derived from an EMBL/GenBank/DDBJ whole genome shotgun (WGS) entry which is preliminary data.</text>
</comment>
<evidence type="ECO:0000259" key="1">
    <source>
        <dbReference type="Pfam" id="PF24626"/>
    </source>
</evidence>
<keyword evidence="3" id="KW-1185">Reference proteome</keyword>
<protein>
    <recommendedName>
        <fullName evidence="1">Tf2-1-like SH3-like domain-containing protein</fullName>
    </recommendedName>
</protein>
<feature type="domain" description="Tf2-1-like SH3-like" evidence="1">
    <location>
        <begin position="4"/>
        <end position="53"/>
    </location>
</feature>
<dbReference type="EMBL" id="JARYMX010000007">
    <property type="protein sequence ID" value="KAJ9541368.1"/>
    <property type="molecule type" value="Genomic_DNA"/>
</dbReference>
<evidence type="ECO:0000313" key="3">
    <source>
        <dbReference type="Proteomes" id="UP001172457"/>
    </source>
</evidence>
<accession>A0AA38SM35</accession>
<dbReference type="AlphaFoldDB" id="A0AA38SM35"/>